<evidence type="ECO:0000256" key="1">
    <source>
        <dbReference type="SAM" id="MobiDB-lite"/>
    </source>
</evidence>
<dbReference type="AlphaFoldDB" id="A0A6J4STS9"/>
<name>A0A6J4STS9_9SPHN</name>
<feature type="non-terminal residue" evidence="2">
    <location>
        <position position="1"/>
    </location>
</feature>
<evidence type="ECO:0000313" key="2">
    <source>
        <dbReference type="EMBL" id="CAA9505109.1"/>
    </source>
</evidence>
<reference evidence="2" key="1">
    <citation type="submission" date="2020-02" db="EMBL/GenBank/DDBJ databases">
        <authorList>
            <person name="Meier V. D."/>
        </authorList>
    </citation>
    <scope>NUCLEOTIDE SEQUENCE</scope>
    <source>
        <strain evidence="2">AVDCRST_MAG91</strain>
    </source>
</reference>
<proteinExistence type="predicted"/>
<protein>
    <submittedName>
        <fullName evidence="2">Uncharacterized protein</fullName>
    </submittedName>
</protein>
<feature type="non-terminal residue" evidence="2">
    <location>
        <position position="72"/>
    </location>
</feature>
<dbReference type="EMBL" id="CADCVX010000260">
    <property type="protein sequence ID" value="CAA9505109.1"/>
    <property type="molecule type" value="Genomic_DNA"/>
</dbReference>
<sequence length="72" mass="7756">GRYLRPTGRLWPNARQHGRHQHGGAADGGGCPTQTPDRRQGLRRRTPAGLVGGAADHGGDPVHRDPHHAYPL</sequence>
<feature type="region of interest" description="Disordered" evidence="1">
    <location>
        <begin position="1"/>
        <end position="72"/>
    </location>
</feature>
<gene>
    <name evidence="2" type="ORF">AVDCRST_MAG91-1274</name>
</gene>
<accession>A0A6J4STS9</accession>
<organism evidence="2">
    <name type="scientific">uncultured Sphingomonadaceae bacterium</name>
    <dbReference type="NCBI Taxonomy" id="169976"/>
    <lineage>
        <taxon>Bacteria</taxon>
        <taxon>Pseudomonadati</taxon>
        <taxon>Pseudomonadota</taxon>
        <taxon>Alphaproteobacteria</taxon>
        <taxon>Sphingomonadales</taxon>
        <taxon>Sphingomonadaceae</taxon>
        <taxon>environmental samples</taxon>
    </lineage>
</organism>
<feature type="compositionally biased region" description="Basic and acidic residues" evidence="1">
    <location>
        <begin position="57"/>
        <end position="72"/>
    </location>
</feature>